<sequence length="273" mass="29881">MLKTKITGIVLLSVAAVTAISSITIVPAGHSGVVLNLQQVQPKVFSEGFNVKIPFVETVVPIEVRIQKSESSQMSASRDMQNVTTTVAVNYSLNPNSVNKLYKDVGLDYRARIVEPAISESLKAVTAEYTAEELITKRTEVSAKVKEMLTAKLAKYNITLNEISLTAFAFSDEFNHAIEGKQSAEQDALKAKRVLEKVKIEAEQKITSAQAEAKALEMKKLAVTPELVRLKEIEVQEKALDIQEKAINKWNGTLPNVTGGATPFIDITGHTKK</sequence>
<evidence type="ECO:0000313" key="4">
    <source>
        <dbReference type="Proteomes" id="UP000219922"/>
    </source>
</evidence>
<protein>
    <submittedName>
        <fullName evidence="3">HflC protein</fullName>
    </submittedName>
</protein>
<dbReference type="InterPro" id="IPR000163">
    <property type="entry name" value="Prohibitin"/>
</dbReference>
<dbReference type="CDD" id="cd03401">
    <property type="entry name" value="SPFH_prohibitin"/>
    <property type="match status" value="1"/>
</dbReference>
<keyword evidence="1" id="KW-0175">Coiled coil</keyword>
<dbReference type="EMBL" id="NVMX01000092">
    <property type="protein sequence ID" value="PDZ94918.1"/>
    <property type="molecule type" value="Genomic_DNA"/>
</dbReference>
<dbReference type="Proteomes" id="UP000219922">
    <property type="component" value="Unassembled WGS sequence"/>
</dbReference>
<dbReference type="SUPFAM" id="SSF117892">
    <property type="entry name" value="Band 7/SPFH domain"/>
    <property type="match status" value="1"/>
</dbReference>
<accession>A0A9X6STI4</accession>
<dbReference type="Pfam" id="PF01145">
    <property type="entry name" value="Band_7"/>
    <property type="match status" value="1"/>
</dbReference>
<dbReference type="PANTHER" id="PTHR23222">
    <property type="entry name" value="PROHIBITIN"/>
    <property type="match status" value="1"/>
</dbReference>
<dbReference type="AlphaFoldDB" id="A0A9X6STI4"/>
<dbReference type="Gene3D" id="3.30.479.30">
    <property type="entry name" value="Band 7 domain"/>
    <property type="match status" value="1"/>
</dbReference>
<dbReference type="InterPro" id="IPR036013">
    <property type="entry name" value="Band_7/SPFH_dom_sf"/>
</dbReference>
<comment type="caution">
    <text evidence="3">The sequence shown here is derived from an EMBL/GenBank/DDBJ whole genome shotgun (WGS) entry which is preliminary data.</text>
</comment>
<proteinExistence type="predicted"/>
<organism evidence="3 4">
    <name type="scientific">Bacillus cereus</name>
    <dbReference type="NCBI Taxonomy" id="1396"/>
    <lineage>
        <taxon>Bacteria</taxon>
        <taxon>Bacillati</taxon>
        <taxon>Bacillota</taxon>
        <taxon>Bacilli</taxon>
        <taxon>Bacillales</taxon>
        <taxon>Bacillaceae</taxon>
        <taxon>Bacillus</taxon>
        <taxon>Bacillus cereus group</taxon>
    </lineage>
</organism>
<reference evidence="3 4" key="1">
    <citation type="submission" date="2017-09" db="EMBL/GenBank/DDBJ databases">
        <title>Large-scale bioinformatics analysis of Bacillus genomes uncovers conserved roles of natural products in bacterial physiology.</title>
        <authorList>
            <consortium name="Agbiome Team Llc"/>
            <person name="Bleich R.M."/>
            <person name="Grubbs K.J."/>
            <person name="Santa Maria K.C."/>
            <person name="Allen S.E."/>
            <person name="Farag S."/>
            <person name="Shank E.A."/>
            <person name="Bowers A."/>
        </authorList>
    </citation>
    <scope>NUCLEOTIDE SEQUENCE [LARGE SCALE GENOMIC DNA]</scope>
    <source>
        <strain evidence="3 4">AFS092789</strain>
    </source>
</reference>
<feature type="coiled-coil region" evidence="1">
    <location>
        <begin position="181"/>
        <end position="219"/>
    </location>
</feature>
<dbReference type="GO" id="GO:0016020">
    <property type="term" value="C:membrane"/>
    <property type="evidence" value="ECO:0007669"/>
    <property type="project" value="InterPro"/>
</dbReference>
<evidence type="ECO:0000256" key="1">
    <source>
        <dbReference type="SAM" id="Coils"/>
    </source>
</evidence>
<evidence type="ECO:0000313" key="3">
    <source>
        <dbReference type="EMBL" id="PDZ94918.1"/>
    </source>
</evidence>
<dbReference type="SMART" id="SM00244">
    <property type="entry name" value="PHB"/>
    <property type="match status" value="1"/>
</dbReference>
<dbReference type="RefSeq" id="WP_098006446.1">
    <property type="nucleotide sequence ID" value="NZ_NVMX01000092.1"/>
</dbReference>
<dbReference type="PANTHER" id="PTHR23222:SF0">
    <property type="entry name" value="PROHIBITIN 1"/>
    <property type="match status" value="1"/>
</dbReference>
<evidence type="ECO:0000259" key="2">
    <source>
        <dbReference type="SMART" id="SM00244"/>
    </source>
</evidence>
<dbReference type="InterPro" id="IPR001107">
    <property type="entry name" value="Band_7"/>
</dbReference>
<dbReference type="PRINTS" id="PR00679">
    <property type="entry name" value="PROHIBITIN"/>
</dbReference>
<feature type="domain" description="Band 7" evidence="2">
    <location>
        <begin position="21"/>
        <end position="182"/>
    </location>
</feature>
<gene>
    <name evidence="3" type="ORF">CON36_31235</name>
</gene>
<name>A0A9X6STI4_BACCE</name>